<accession>A0A2J6QFY1</accession>
<dbReference type="STRING" id="1745343.A0A2J6QFY1"/>
<dbReference type="EMBL" id="KZ613471">
    <property type="protein sequence ID" value="PMD25171.1"/>
    <property type="molecule type" value="Genomic_DNA"/>
</dbReference>
<proteinExistence type="predicted"/>
<dbReference type="InterPro" id="IPR051222">
    <property type="entry name" value="PPR/CCM1_RNA-binding"/>
</dbReference>
<evidence type="ECO:0008006" key="6">
    <source>
        <dbReference type="Google" id="ProtNLM"/>
    </source>
</evidence>
<dbReference type="Gene3D" id="1.25.40.10">
    <property type="entry name" value="Tetratricopeptide repeat domain"/>
    <property type="match status" value="1"/>
</dbReference>
<name>A0A2J6QFY1_9HELO</name>
<dbReference type="InterPro" id="IPR011990">
    <property type="entry name" value="TPR-like_helical_dom_sf"/>
</dbReference>
<protein>
    <recommendedName>
        <fullName evidence="6">Pentatricopeptide repeat protein</fullName>
    </recommendedName>
</protein>
<evidence type="ECO:0000256" key="1">
    <source>
        <dbReference type="ARBA" id="ARBA00022737"/>
    </source>
</evidence>
<dbReference type="PANTHER" id="PTHR47942">
    <property type="entry name" value="TETRATRICOPEPTIDE REPEAT (TPR)-LIKE SUPERFAMILY PROTEIN-RELATED"/>
    <property type="match status" value="1"/>
</dbReference>
<dbReference type="OrthoDB" id="185373at2759"/>
<feature type="compositionally biased region" description="Polar residues" evidence="3">
    <location>
        <begin position="32"/>
        <end position="41"/>
    </location>
</feature>
<organism evidence="4 5">
    <name type="scientific">Hyaloscypha hepaticicola</name>
    <dbReference type="NCBI Taxonomy" id="2082293"/>
    <lineage>
        <taxon>Eukaryota</taxon>
        <taxon>Fungi</taxon>
        <taxon>Dikarya</taxon>
        <taxon>Ascomycota</taxon>
        <taxon>Pezizomycotina</taxon>
        <taxon>Leotiomycetes</taxon>
        <taxon>Helotiales</taxon>
        <taxon>Hyaloscyphaceae</taxon>
        <taxon>Hyaloscypha</taxon>
    </lineage>
</organism>
<evidence type="ECO:0000313" key="5">
    <source>
        <dbReference type="Proteomes" id="UP000235672"/>
    </source>
</evidence>
<feature type="region of interest" description="Disordered" evidence="3">
    <location>
        <begin position="32"/>
        <end position="57"/>
    </location>
</feature>
<dbReference type="AlphaFoldDB" id="A0A2J6QFY1"/>
<keyword evidence="5" id="KW-1185">Reference proteome</keyword>
<reference evidence="4 5" key="1">
    <citation type="submission" date="2016-05" db="EMBL/GenBank/DDBJ databases">
        <title>A degradative enzymes factory behind the ericoid mycorrhizal symbiosis.</title>
        <authorList>
            <consortium name="DOE Joint Genome Institute"/>
            <person name="Martino E."/>
            <person name="Morin E."/>
            <person name="Grelet G."/>
            <person name="Kuo A."/>
            <person name="Kohler A."/>
            <person name="Daghino S."/>
            <person name="Barry K."/>
            <person name="Choi C."/>
            <person name="Cichocki N."/>
            <person name="Clum A."/>
            <person name="Copeland A."/>
            <person name="Hainaut M."/>
            <person name="Haridas S."/>
            <person name="Labutti K."/>
            <person name="Lindquist E."/>
            <person name="Lipzen A."/>
            <person name="Khouja H.-R."/>
            <person name="Murat C."/>
            <person name="Ohm R."/>
            <person name="Olson A."/>
            <person name="Spatafora J."/>
            <person name="Veneault-Fourrey C."/>
            <person name="Henrissat B."/>
            <person name="Grigoriev I."/>
            <person name="Martin F."/>
            <person name="Perotto S."/>
        </authorList>
    </citation>
    <scope>NUCLEOTIDE SEQUENCE [LARGE SCALE GENOMIC DNA]</scope>
    <source>
        <strain evidence="4 5">UAMH 7357</strain>
    </source>
</reference>
<gene>
    <name evidence="4" type="ORF">NA56DRAFT_642944</name>
</gene>
<evidence type="ECO:0000313" key="4">
    <source>
        <dbReference type="EMBL" id="PMD25171.1"/>
    </source>
</evidence>
<dbReference type="Proteomes" id="UP000235672">
    <property type="component" value="Unassembled WGS sequence"/>
</dbReference>
<dbReference type="NCBIfam" id="TIGR00756">
    <property type="entry name" value="PPR"/>
    <property type="match status" value="1"/>
</dbReference>
<feature type="repeat" description="PPR" evidence="2">
    <location>
        <begin position="507"/>
        <end position="541"/>
    </location>
</feature>
<dbReference type="PROSITE" id="PS51375">
    <property type="entry name" value="PPR"/>
    <property type="match status" value="1"/>
</dbReference>
<dbReference type="InterPro" id="IPR002885">
    <property type="entry name" value="PPR_rpt"/>
</dbReference>
<dbReference type="PANTHER" id="PTHR47942:SF63">
    <property type="entry name" value="PENTATRICOPEPTIDE REPEAT-CONTAINING PROTEIN"/>
    <property type="match status" value="1"/>
</dbReference>
<keyword evidence="1" id="KW-0677">Repeat</keyword>
<sequence length="897" mass="102231">MPPQHRFLASRLQSYVCRACLSKSKVTLRQQPQWLSRNATNGRGPLRSTEASQQIDQEPDVRYFEEAPDGTRVEIDMLKDFEKQIQAYEKDAGKSIEDLLGPVDFEGLLNAHGELEPLDRIEHESMAALDKETEELEALVERLENTGLSSLSAEDSVKLREELLKLGTTDESTPSETVPNTNRSFAPRLKDVKVSTQVRSFTPRLKGVKVDLIPLELFDQRHRVHIHRLNQALIRSKISGTRSPVRRPLSTTPKDIWKQYLLARNALRLKPHAIPPQAWKILWDKIAAMQGRGMDKMLRIKILGEDIVSAGVQLDPPRKLLYIESIFISGDRNIAFKEWEGAEQLQNDQSYLQIYCQLGVWMFSQTGDIIRATRAAERYLNGSQDPSRFRILLPIIQASLNSKEKYSIQFAWALYIRMRSNLGSQITMKDYDAVTLMFLTANQPDLALGAFTDMMLTGRQSAAEQDSTAQYKMVVGLDQFNSIAIQKREFNWENSRTLAKLPYKFNNRFFFGSWIKKLIGEGKLDAAKQVFDLMQSRRIKPDSKHMNGLIGAWFRQGTDNTRVLAEDMAWKMIQARIEFVNSREVSYNLSSPLHVVESRGLRDSKVLTLTPSATPETFAILIEQYRRRQKPELIVDLLNALRSARVCPSTYFMNQLLLCDSRAHHQGWAWDTYFMLSRETGVRPDFDTYGILWKLMKGAYGNTFKQPGSFTTCRRLFADMVERAGKEGFPRDIYDLIISSFSLALDQTGTAVALRAMQRYFGVYPDDGTARTIVLQLARLGLTDDSGDKPKRFNLRSPEANQRIDNVTRILEGFYDQRKEVLAQQGVVFEELDGDAKAEELLLLLSDLLRYVSQARIAAEQRHSYNATTASQTAAEQMGVPDCVPWVAHNKGEIDLV</sequence>
<evidence type="ECO:0000256" key="2">
    <source>
        <dbReference type="PROSITE-ProRule" id="PRU00708"/>
    </source>
</evidence>
<evidence type="ECO:0000256" key="3">
    <source>
        <dbReference type="SAM" id="MobiDB-lite"/>
    </source>
</evidence>